<evidence type="ECO:0000256" key="2">
    <source>
        <dbReference type="ARBA" id="ARBA00010257"/>
    </source>
</evidence>
<comment type="function">
    <text evidence="1">ATPase required for the correct placement of the division site.</text>
</comment>
<keyword evidence="5" id="KW-0067">ATP-binding</keyword>
<evidence type="ECO:0000256" key="6">
    <source>
        <dbReference type="ARBA" id="ARBA00023210"/>
    </source>
</evidence>
<dbReference type="NCBIfam" id="TIGR01968">
    <property type="entry name" value="minD_bact"/>
    <property type="match status" value="1"/>
</dbReference>
<dbReference type="InterPro" id="IPR027417">
    <property type="entry name" value="P-loop_NTPase"/>
</dbReference>
<dbReference type="SUPFAM" id="SSF52540">
    <property type="entry name" value="P-loop containing nucleoside triphosphate hydrolases"/>
    <property type="match status" value="1"/>
</dbReference>
<dbReference type="GO" id="GO:0051782">
    <property type="term" value="P:negative regulation of cell division"/>
    <property type="evidence" value="ECO:0007669"/>
    <property type="project" value="TreeGrafter"/>
</dbReference>
<gene>
    <name evidence="8" type="primary">minD</name>
</gene>
<keyword evidence="8" id="KW-0150">Chloroplast</keyword>
<evidence type="ECO:0000256" key="1">
    <source>
        <dbReference type="ARBA" id="ARBA00002662"/>
    </source>
</evidence>
<organism evidence="8">
    <name type="scientific">Watanabea reniformis</name>
    <dbReference type="NCBI Taxonomy" id="191674"/>
    <lineage>
        <taxon>Eukaryota</taxon>
        <taxon>Viridiplantae</taxon>
        <taxon>Chlorophyta</taxon>
        <taxon>core chlorophytes</taxon>
        <taxon>Trebouxiophyceae</taxon>
        <taxon>Watanabeales</taxon>
        <taxon>Watanabeaceae</taxon>
        <taxon>Watanabea</taxon>
    </lineage>
</organism>
<keyword evidence="6" id="KW-0717">Septation</keyword>
<keyword evidence="6" id="KW-0132">Cell division</keyword>
<dbReference type="EMBL" id="KM462863">
    <property type="protein sequence ID" value="AIT93565.1"/>
    <property type="molecule type" value="Genomic_DNA"/>
</dbReference>
<dbReference type="FunFam" id="3.40.50.300:FF:000068">
    <property type="entry name" value="Site-determining protein"/>
    <property type="match status" value="1"/>
</dbReference>
<accession>A0A097KK53</accession>
<dbReference type="AlphaFoldDB" id="A0A097KK53"/>
<dbReference type="Gene3D" id="3.40.50.300">
    <property type="entry name" value="P-loop containing nucleotide triphosphate hydrolases"/>
    <property type="match status" value="1"/>
</dbReference>
<comment type="similarity">
    <text evidence="2">Belongs to the ParA family. MinD subfamily.</text>
</comment>
<dbReference type="InterPro" id="IPR002586">
    <property type="entry name" value="CobQ/CobB/MinD/ParA_Nub-bd_dom"/>
</dbReference>
<protein>
    <recommendedName>
        <fullName evidence="3">Putative septum site-determining protein MinD</fullName>
    </recommendedName>
</protein>
<dbReference type="PANTHER" id="PTHR43384:SF6">
    <property type="entry name" value="SEPTUM SITE-DETERMINING PROTEIN MIND HOMOLOG, CHLOROPLASTIC"/>
    <property type="match status" value="1"/>
</dbReference>
<evidence type="ECO:0000256" key="5">
    <source>
        <dbReference type="ARBA" id="ARBA00022840"/>
    </source>
</evidence>
<proteinExistence type="inferred from homology"/>
<reference evidence="8" key="1">
    <citation type="journal article" date="2014" name="BMC Evol. Biol.">
        <title>Chloroplast phylogenomic analysis resolves deep-level relationships within the green algal class Trebouxiophyceae.</title>
        <authorList>
            <person name="Lemieux C."/>
            <person name="Otis C."/>
            <person name="Turmel M."/>
        </authorList>
    </citation>
    <scope>NUCLEOTIDE SEQUENCE</scope>
</reference>
<keyword evidence="4" id="KW-0547">Nucleotide-binding</keyword>
<dbReference type="Pfam" id="PF01656">
    <property type="entry name" value="CbiA"/>
    <property type="match status" value="1"/>
</dbReference>
<dbReference type="GeneID" id="22158550"/>
<sequence length="495" mass="54299">MLGLKNKRYSRNLFSLKSSLFERNCQVQNTSPLQKKYPEHSSVCFQRLFVKSKSNLNHVQSIKVCFPSSKLSEFSTPSPSGQHSVPSTRLRRTPLVDVLNFSNPSPSGQHFVPSSKLSEFSTPSPSGQHFVPSAGLSYSPCHTPSTETVQFRSPPNGVLGGLFKKCSRLSFSGTRGSPLATAALYNDFYNDNESEGRTQKGAPLLSFQDQPAPVSGSATGEIASDKDQDCRTIVITSGKGGVGKTTTTANLGMSIARLGYRVALIDADIGLRNLDLLLGLENRVLYTAMDIFEGECRLDQALIRDKRLKNLCLLAISKNRQRYNVTRQNMDSLVSSIAALGYNFIFIDCPAGIDVGFINAISPAQEALIVTTPEITAMRDADRVAGLLEANGVYNAKLLINRVRSDMIQRHDMMSVQDVQDVLGIPLLGAIPEDLHVIISTNRGEPLVLRKKLTLSGIALENAARRLIGKQDYLIDLKTPYKGIFQKIQTLLFNN</sequence>
<dbReference type="GO" id="GO:0005829">
    <property type="term" value="C:cytosol"/>
    <property type="evidence" value="ECO:0007669"/>
    <property type="project" value="TreeGrafter"/>
</dbReference>
<geneLocation type="chloroplast" evidence="8"/>
<keyword evidence="8" id="KW-0934">Plastid</keyword>
<name>A0A097KK53_9CHLO</name>
<dbReference type="GO" id="GO:0016887">
    <property type="term" value="F:ATP hydrolysis activity"/>
    <property type="evidence" value="ECO:0007669"/>
    <property type="project" value="InterPro"/>
</dbReference>
<evidence type="ECO:0000256" key="3">
    <source>
        <dbReference type="ARBA" id="ARBA00015415"/>
    </source>
</evidence>
<dbReference type="GO" id="GO:0009898">
    <property type="term" value="C:cytoplasmic side of plasma membrane"/>
    <property type="evidence" value="ECO:0007669"/>
    <property type="project" value="TreeGrafter"/>
</dbReference>
<keyword evidence="6" id="KW-0131">Cell cycle</keyword>
<dbReference type="RefSeq" id="YP_009104954.1">
    <property type="nucleotide sequence ID" value="NC_025526.1"/>
</dbReference>
<feature type="domain" description="CobQ/CobB/MinD/ParA nucleotide binding" evidence="7">
    <location>
        <begin position="233"/>
        <end position="447"/>
    </location>
</feature>
<dbReference type="InterPro" id="IPR010223">
    <property type="entry name" value="MinD"/>
</dbReference>
<evidence type="ECO:0000313" key="8">
    <source>
        <dbReference type="EMBL" id="AIT93565.1"/>
    </source>
</evidence>
<evidence type="ECO:0000256" key="4">
    <source>
        <dbReference type="ARBA" id="ARBA00022741"/>
    </source>
</evidence>
<dbReference type="PANTHER" id="PTHR43384">
    <property type="entry name" value="SEPTUM SITE-DETERMINING PROTEIN MIND HOMOLOG, CHLOROPLASTIC-RELATED"/>
    <property type="match status" value="1"/>
</dbReference>
<evidence type="ECO:0000259" key="7">
    <source>
        <dbReference type="Pfam" id="PF01656"/>
    </source>
</evidence>
<dbReference type="InterPro" id="IPR050625">
    <property type="entry name" value="ParA/MinD_ATPase"/>
</dbReference>
<dbReference type="CDD" id="cd02036">
    <property type="entry name" value="MinD"/>
    <property type="match status" value="1"/>
</dbReference>
<dbReference type="GO" id="GO:0005524">
    <property type="term" value="F:ATP binding"/>
    <property type="evidence" value="ECO:0007669"/>
    <property type="project" value="UniProtKB-KW"/>
</dbReference>